<feature type="non-terminal residue" evidence="1">
    <location>
        <position position="132"/>
    </location>
</feature>
<reference evidence="1 2" key="1">
    <citation type="submission" date="2015-04" db="EMBL/GenBank/DDBJ databases">
        <title>Lasius niger genome sequencing.</title>
        <authorList>
            <person name="Konorov E.A."/>
            <person name="Nikitin M.A."/>
            <person name="Kirill M.V."/>
            <person name="Chang P."/>
        </authorList>
    </citation>
    <scope>NUCLEOTIDE SEQUENCE [LARGE SCALE GENOMIC DNA]</scope>
    <source>
        <tissue evidence="1">Whole</tissue>
    </source>
</reference>
<dbReference type="OrthoDB" id="7994850at2759"/>
<keyword evidence="2" id="KW-1185">Reference proteome</keyword>
<proteinExistence type="predicted"/>
<comment type="caution">
    <text evidence="1">The sequence shown here is derived from an EMBL/GenBank/DDBJ whole genome shotgun (WGS) entry which is preliminary data.</text>
</comment>
<dbReference type="PaxDb" id="67767-A0A0J7JVX2"/>
<accession>A0A0J7JVX2</accession>
<name>A0A0J7JVX2_LASNI</name>
<sequence>MSMDMECLILAQDDLQIRLASTIENLNKLGKANITVEAIDVRLQRLEKVWEKFERQHDELRANYWDELKITDYITGDFAGLAEETYLAQKAKLMSLKNALPIQSASGSATNTESSSARQRTTLPRIQLPHFS</sequence>
<evidence type="ECO:0000313" key="1">
    <source>
        <dbReference type="EMBL" id="KMQ82284.1"/>
    </source>
</evidence>
<evidence type="ECO:0000313" key="2">
    <source>
        <dbReference type="Proteomes" id="UP000036403"/>
    </source>
</evidence>
<organism evidence="1 2">
    <name type="scientific">Lasius niger</name>
    <name type="common">Black garden ant</name>
    <dbReference type="NCBI Taxonomy" id="67767"/>
    <lineage>
        <taxon>Eukaryota</taxon>
        <taxon>Metazoa</taxon>
        <taxon>Ecdysozoa</taxon>
        <taxon>Arthropoda</taxon>
        <taxon>Hexapoda</taxon>
        <taxon>Insecta</taxon>
        <taxon>Pterygota</taxon>
        <taxon>Neoptera</taxon>
        <taxon>Endopterygota</taxon>
        <taxon>Hymenoptera</taxon>
        <taxon>Apocrita</taxon>
        <taxon>Aculeata</taxon>
        <taxon>Formicoidea</taxon>
        <taxon>Formicidae</taxon>
        <taxon>Formicinae</taxon>
        <taxon>Lasius</taxon>
        <taxon>Lasius</taxon>
    </lineage>
</organism>
<gene>
    <name evidence="1" type="ORF">RF55_23530</name>
</gene>
<dbReference type="Proteomes" id="UP000036403">
    <property type="component" value="Unassembled WGS sequence"/>
</dbReference>
<dbReference type="AlphaFoldDB" id="A0A0J7JVX2"/>
<protein>
    <submittedName>
        <fullName evidence="1">Uncharacterized protein</fullName>
    </submittedName>
</protein>
<dbReference type="EMBL" id="LBMM01026761">
    <property type="protein sequence ID" value="KMQ82284.1"/>
    <property type="molecule type" value="Genomic_DNA"/>
</dbReference>